<evidence type="ECO:0000313" key="4">
    <source>
        <dbReference type="Proteomes" id="UP000596660"/>
    </source>
</evidence>
<reference evidence="3" key="1">
    <citation type="journal article" date="2017" name="Nature">
        <title>The genome of Chenopodium quinoa.</title>
        <authorList>
            <person name="Jarvis D.E."/>
            <person name="Ho Y.S."/>
            <person name="Lightfoot D.J."/>
            <person name="Schmoeckel S.M."/>
            <person name="Li B."/>
            <person name="Borm T.J.A."/>
            <person name="Ohyanagi H."/>
            <person name="Mineta K."/>
            <person name="Michell C.T."/>
            <person name="Saber N."/>
            <person name="Kharbatia N.M."/>
            <person name="Rupper R.R."/>
            <person name="Sharp A.R."/>
            <person name="Dally N."/>
            <person name="Boughton B.A."/>
            <person name="Woo Y.H."/>
            <person name="Gao G."/>
            <person name="Schijlen E.G.W.M."/>
            <person name="Guo X."/>
            <person name="Momin A.A."/>
            <person name="Negrao S."/>
            <person name="Al-Babili S."/>
            <person name="Gehring C."/>
            <person name="Roessner U."/>
            <person name="Jung C."/>
            <person name="Murphy K."/>
            <person name="Arold S.T."/>
            <person name="Gojobori T."/>
            <person name="van der Linden C.G."/>
            <person name="van Loo E.N."/>
            <person name="Jellen E.N."/>
            <person name="Maughan P.J."/>
            <person name="Tester M."/>
        </authorList>
    </citation>
    <scope>NUCLEOTIDE SEQUENCE [LARGE SCALE GENOMIC DNA]</scope>
    <source>
        <strain evidence="3">cv. PI 614886</strain>
    </source>
</reference>
<name>A0A803MCZ7_CHEQI</name>
<organism evidence="3 4">
    <name type="scientific">Chenopodium quinoa</name>
    <name type="common">Quinoa</name>
    <dbReference type="NCBI Taxonomy" id="63459"/>
    <lineage>
        <taxon>Eukaryota</taxon>
        <taxon>Viridiplantae</taxon>
        <taxon>Streptophyta</taxon>
        <taxon>Embryophyta</taxon>
        <taxon>Tracheophyta</taxon>
        <taxon>Spermatophyta</taxon>
        <taxon>Magnoliopsida</taxon>
        <taxon>eudicotyledons</taxon>
        <taxon>Gunneridae</taxon>
        <taxon>Pentapetalae</taxon>
        <taxon>Caryophyllales</taxon>
        <taxon>Chenopodiaceae</taxon>
        <taxon>Chenopodioideae</taxon>
        <taxon>Atripliceae</taxon>
        <taxon>Chenopodium</taxon>
    </lineage>
</organism>
<dbReference type="AlphaFoldDB" id="A0A803MCZ7"/>
<feature type="region of interest" description="Disordered" evidence="1">
    <location>
        <begin position="1"/>
        <end position="82"/>
    </location>
</feature>
<dbReference type="PANTHER" id="PTHR13288">
    <property type="entry name" value="SPLICING FACTOR 45 SPF45"/>
    <property type="match status" value="1"/>
</dbReference>
<dbReference type="GO" id="GO:0071011">
    <property type="term" value="C:precatalytic spliceosome"/>
    <property type="evidence" value="ECO:0007669"/>
    <property type="project" value="TreeGrafter"/>
</dbReference>
<dbReference type="SMART" id="SM00443">
    <property type="entry name" value="G_patch"/>
    <property type="match status" value="1"/>
</dbReference>
<evidence type="ECO:0000313" key="3">
    <source>
        <dbReference type="EnsemblPlants" id="AUR62027340-RA:cds"/>
    </source>
</evidence>
<feature type="domain" description="G-patch" evidence="2">
    <location>
        <begin position="155"/>
        <end position="201"/>
    </location>
</feature>
<evidence type="ECO:0000259" key="2">
    <source>
        <dbReference type="PROSITE" id="PS50174"/>
    </source>
</evidence>
<dbReference type="InterPro" id="IPR040052">
    <property type="entry name" value="RBM17"/>
</dbReference>
<accession>A0A803MCZ7</accession>
<sequence>MLGGLYGDLPPPSSTTEDEKPANPSASAVWSSSAKMAPPTLRKPAFTTPPSIMRSQAIISKPKPVKTLASVPAEDPPSEALQPALVGVTSSVVEDKVGISGEEAWRRRAAMSSSGGGGSHGGQPPRSPSPPGGSVDGFAIGKSDTVGLGVGAGGQMTAAQRMMAKMGWKQGQGLGKLEQGITTPLMAKKTDRRAGSSNDPSRDGRWLALIMVNAWTCWSKKFSGCLHAWLKKSPPQWRLSKKISPPRSRLGRRDSVQNFAPLRGNGSSNGIIHFRLSSIWTTEMEPSPWRTLNPALRPSPHNSPNTNPNTNLLTSNQNTTTLSSNPQHFHPSRTTSNNLKHTGEIRRLSEKELQQKREQGLCFRCDEKWAINHRCNRRGPSVLLMEEEVDGDDAGDLSVVETNADEFVPPPPKSISPPEVSLCSVMGLTSPKTMRVACVVNAIGDDWSRGNS</sequence>
<keyword evidence="4" id="KW-1185">Reference proteome</keyword>
<dbReference type="PROSITE" id="PS50174">
    <property type="entry name" value="G_PATCH"/>
    <property type="match status" value="1"/>
</dbReference>
<dbReference type="GO" id="GO:0003676">
    <property type="term" value="F:nucleic acid binding"/>
    <property type="evidence" value="ECO:0007669"/>
    <property type="project" value="InterPro"/>
</dbReference>
<protein>
    <recommendedName>
        <fullName evidence="2">G-patch domain-containing protein</fullName>
    </recommendedName>
</protein>
<dbReference type="EnsemblPlants" id="AUR62027340-RA">
    <property type="protein sequence ID" value="AUR62027340-RA:cds"/>
    <property type="gene ID" value="AUR62027340"/>
</dbReference>
<dbReference type="Proteomes" id="UP000596660">
    <property type="component" value="Unplaced"/>
</dbReference>
<evidence type="ECO:0000256" key="1">
    <source>
        <dbReference type="SAM" id="MobiDB-lite"/>
    </source>
</evidence>
<dbReference type="InterPro" id="IPR000467">
    <property type="entry name" value="G_patch_dom"/>
</dbReference>
<feature type="compositionally biased region" description="Polar residues" evidence="1">
    <location>
        <begin position="24"/>
        <end position="34"/>
    </location>
</feature>
<proteinExistence type="predicted"/>
<feature type="compositionally biased region" description="Polar residues" evidence="1">
    <location>
        <begin position="48"/>
        <end position="58"/>
    </location>
</feature>
<feature type="region of interest" description="Disordered" evidence="1">
    <location>
        <begin position="109"/>
        <end position="140"/>
    </location>
</feature>
<dbReference type="PANTHER" id="PTHR13288:SF8">
    <property type="entry name" value="SPLICING FACTOR 45"/>
    <property type="match status" value="1"/>
</dbReference>
<reference evidence="3" key="2">
    <citation type="submission" date="2021-03" db="UniProtKB">
        <authorList>
            <consortium name="EnsemblPlants"/>
        </authorList>
    </citation>
    <scope>IDENTIFICATION</scope>
</reference>
<feature type="region of interest" description="Disordered" evidence="1">
    <location>
        <begin position="293"/>
        <end position="338"/>
    </location>
</feature>
<feature type="compositionally biased region" description="Low complexity" evidence="1">
    <location>
        <begin position="298"/>
        <end position="326"/>
    </location>
</feature>
<dbReference type="GO" id="GO:0045292">
    <property type="term" value="P:mRNA cis splicing, via spliceosome"/>
    <property type="evidence" value="ECO:0007669"/>
    <property type="project" value="InterPro"/>
</dbReference>
<dbReference type="Pfam" id="PF01585">
    <property type="entry name" value="G-patch"/>
    <property type="match status" value="1"/>
</dbReference>
<dbReference type="Gramene" id="AUR62027340-RA">
    <property type="protein sequence ID" value="AUR62027340-RA:cds"/>
    <property type="gene ID" value="AUR62027340"/>
</dbReference>